<feature type="region of interest" description="Disordered" evidence="1">
    <location>
        <begin position="155"/>
        <end position="220"/>
    </location>
</feature>
<feature type="compositionally biased region" description="Basic and acidic residues" evidence="1">
    <location>
        <begin position="350"/>
        <end position="364"/>
    </location>
</feature>
<protein>
    <submittedName>
        <fullName evidence="2">Uncharacterized protein</fullName>
    </submittedName>
</protein>
<feature type="region of interest" description="Disordered" evidence="1">
    <location>
        <begin position="350"/>
        <end position="369"/>
    </location>
</feature>
<feature type="region of interest" description="Disordered" evidence="1">
    <location>
        <begin position="391"/>
        <end position="410"/>
    </location>
</feature>
<reference evidence="2 3" key="1">
    <citation type="submission" date="2021-06" db="EMBL/GenBank/DDBJ databases">
        <title>Caerostris darwini draft genome.</title>
        <authorList>
            <person name="Kono N."/>
            <person name="Arakawa K."/>
        </authorList>
    </citation>
    <scope>NUCLEOTIDE SEQUENCE [LARGE SCALE GENOMIC DNA]</scope>
</reference>
<comment type="caution">
    <text evidence="2">The sequence shown here is derived from an EMBL/GenBank/DDBJ whole genome shotgun (WGS) entry which is preliminary data.</text>
</comment>
<evidence type="ECO:0000313" key="3">
    <source>
        <dbReference type="Proteomes" id="UP001054837"/>
    </source>
</evidence>
<evidence type="ECO:0000313" key="2">
    <source>
        <dbReference type="EMBL" id="GIY25705.1"/>
    </source>
</evidence>
<proteinExistence type="predicted"/>
<keyword evidence="3" id="KW-1185">Reference proteome</keyword>
<accession>A0AAV4RW88</accession>
<dbReference type="AlphaFoldDB" id="A0AAV4RW88"/>
<organism evidence="2 3">
    <name type="scientific">Caerostris darwini</name>
    <dbReference type="NCBI Taxonomy" id="1538125"/>
    <lineage>
        <taxon>Eukaryota</taxon>
        <taxon>Metazoa</taxon>
        <taxon>Ecdysozoa</taxon>
        <taxon>Arthropoda</taxon>
        <taxon>Chelicerata</taxon>
        <taxon>Arachnida</taxon>
        <taxon>Araneae</taxon>
        <taxon>Araneomorphae</taxon>
        <taxon>Entelegynae</taxon>
        <taxon>Araneoidea</taxon>
        <taxon>Araneidae</taxon>
        <taxon>Caerostris</taxon>
    </lineage>
</organism>
<feature type="compositionally biased region" description="Basic residues" evidence="1">
    <location>
        <begin position="181"/>
        <end position="194"/>
    </location>
</feature>
<sequence length="410" mass="46437">MRKDSVDKGDFCPDCVNGNNSEETVANLTSYDEDDCCSCCCCCCSSAESEEFSPNVDQPNEAPAVGRALVQKKDLLSNLSIVRTNREQASIQNILQFVEALTHSNNFLRRYYMEEDFCLQCVRDSLCECNLSGISDLNINDSCACCVCESNQPEVPQESEHSDNNCSECDPAKKPSSNPSHNRRNRRRRRRRQRNQQLSNSVTQRRNLRRHPEQPQRVRTEDSDSECSECRRNRSSETQINKILDRDLCNCEECIREAEQGHRNSNHSNTLHSDDESTEFCSQCPCNSRVLSNAHMCSDLNCEDCNKMPSNESDCNKNGCNSDCSECRVPQDVVPCECCRNSNNTLNEDSNKVLENTQKDKSNPNRETMGNASGCNPCYCEECQSTTECSDESCEECSNPKSENKNFKQK</sequence>
<evidence type="ECO:0000256" key="1">
    <source>
        <dbReference type="SAM" id="MobiDB-lite"/>
    </source>
</evidence>
<dbReference type="EMBL" id="BPLQ01006841">
    <property type="protein sequence ID" value="GIY25705.1"/>
    <property type="molecule type" value="Genomic_DNA"/>
</dbReference>
<name>A0AAV4RW88_9ARAC</name>
<feature type="compositionally biased region" description="Basic and acidic residues" evidence="1">
    <location>
        <begin position="210"/>
        <end position="220"/>
    </location>
</feature>
<dbReference type="Proteomes" id="UP001054837">
    <property type="component" value="Unassembled WGS sequence"/>
</dbReference>
<gene>
    <name evidence="2" type="primary">AVEN_127928_1</name>
    <name evidence="2" type="ORF">CDAR_263681</name>
</gene>